<dbReference type="Proteomes" id="UP000193648">
    <property type="component" value="Unassembled WGS sequence"/>
</dbReference>
<proteinExistence type="predicted"/>
<evidence type="ECO:0000313" key="2">
    <source>
        <dbReference type="EMBL" id="ORZ01861.1"/>
    </source>
</evidence>
<feature type="compositionally biased region" description="Pro residues" evidence="1">
    <location>
        <begin position="203"/>
        <end position="221"/>
    </location>
</feature>
<dbReference type="RefSeq" id="XP_021876158.1">
    <property type="nucleotide sequence ID" value="XM_022025894.1"/>
</dbReference>
<feature type="compositionally biased region" description="Polar residues" evidence="1">
    <location>
        <begin position="112"/>
        <end position="125"/>
    </location>
</feature>
<dbReference type="GeneID" id="33567737"/>
<dbReference type="InParanoid" id="A0A1Y2G7T7"/>
<dbReference type="EMBL" id="MCFF01000063">
    <property type="protein sequence ID" value="ORZ01861.1"/>
    <property type="molecule type" value="Genomic_DNA"/>
</dbReference>
<dbReference type="OrthoDB" id="2449020at2759"/>
<gene>
    <name evidence="2" type="ORF">BCR41DRAFT_363504</name>
</gene>
<feature type="compositionally biased region" description="Low complexity" evidence="1">
    <location>
        <begin position="33"/>
        <end position="46"/>
    </location>
</feature>
<reference evidence="2 3" key="1">
    <citation type="submission" date="2016-07" db="EMBL/GenBank/DDBJ databases">
        <title>Pervasive Adenine N6-methylation of Active Genes in Fungi.</title>
        <authorList>
            <consortium name="DOE Joint Genome Institute"/>
            <person name="Mondo S.J."/>
            <person name="Dannebaum R.O."/>
            <person name="Kuo R.C."/>
            <person name="Labutti K."/>
            <person name="Haridas S."/>
            <person name="Kuo A."/>
            <person name="Salamov A."/>
            <person name="Ahrendt S.R."/>
            <person name="Lipzen A."/>
            <person name="Sullivan W."/>
            <person name="Andreopoulos W.B."/>
            <person name="Clum A."/>
            <person name="Lindquist E."/>
            <person name="Daum C."/>
            <person name="Ramamoorthy G.K."/>
            <person name="Gryganskyi A."/>
            <person name="Culley D."/>
            <person name="Magnuson J.K."/>
            <person name="James T.Y."/>
            <person name="O'Malley M.A."/>
            <person name="Stajich J.E."/>
            <person name="Spatafora J.W."/>
            <person name="Visel A."/>
            <person name="Grigoriev I.V."/>
        </authorList>
    </citation>
    <scope>NUCLEOTIDE SEQUENCE [LARGE SCALE GENOMIC DNA]</scope>
    <source>
        <strain evidence="2 3">NRRL 3116</strain>
    </source>
</reference>
<sequence length="307" mass="33770">MFNNKTNKRISLNPIDKSQYDGDTTPIMTDYIPSTTPTSATFPSSPRQQDHGSGRGGYQQAHRGNGGASGGRGYDNGLKSAPIQLPSGDYGDNHSNRSQHGQGYSNGGNGARRNNTYHSSSPNHQQLRHHATHRSNNSSHSGNGGGNGNGRRYRNQQPMPTQQMTYPSSRSQSDLHNGYQSSQPIYSPTASSFHSQYSSSPGSPLPPYIERPTMNPPPPSYSPSTRDGKGGRMPPSRSTSDPELALYESSAYYTDRNRMQQQQKQMMQQRRKQQQEAQDKECCSCCRDMGEFCPCFCFCCMFGAAAA</sequence>
<dbReference type="AlphaFoldDB" id="A0A1Y2G7T7"/>
<keyword evidence="3" id="KW-1185">Reference proteome</keyword>
<feature type="compositionally biased region" description="Low complexity" evidence="1">
    <location>
        <begin position="155"/>
        <end position="165"/>
    </location>
</feature>
<protein>
    <submittedName>
        <fullName evidence="2">Uncharacterized protein</fullName>
    </submittedName>
</protein>
<accession>A0A1Y2G7T7</accession>
<feature type="region of interest" description="Disordered" evidence="1">
    <location>
        <begin position="1"/>
        <end position="245"/>
    </location>
</feature>
<evidence type="ECO:0000256" key="1">
    <source>
        <dbReference type="SAM" id="MobiDB-lite"/>
    </source>
</evidence>
<feature type="compositionally biased region" description="Gly residues" evidence="1">
    <location>
        <begin position="64"/>
        <end position="74"/>
    </location>
</feature>
<name>A0A1Y2G7T7_9FUNG</name>
<organism evidence="2 3">
    <name type="scientific">Lobosporangium transversale</name>
    <dbReference type="NCBI Taxonomy" id="64571"/>
    <lineage>
        <taxon>Eukaryota</taxon>
        <taxon>Fungi</taxon>
        <taxon>Fungi incertae sedis</taxon>
        <taxon>Mucoromycota</taxon>
        <taxon>Mortierellomycotina</taxon>
        <taxon>Mortierellomycetes</taxon>
        <taxon>Mortierellales</taxon>
        <taxon>Mortierellaceae</taxon>
        <taxon>Lobosporangium</taxon>
    </lineage>
</organism>
<comment type="caution">
    <text evidence="2">The sequence shown here is derived from an EMBL/GenBank/DDBJ whole genome shotgun (WGS) entry which is preliminary data.</text>
</comment>
<feature type="compositionally biased region" description="Low complexity" evidence="1">
    <location>
        <begin position="191"/>
        <end position="202"/>
    </location>
</feature>
<feature type="compositionally biased region" description="Polar residues" evidence="1">
    <location>
        <begin position="166"/>
        <end position="190"/>
    </location>
</feature>
<evidence type="ECO:0000313" key="3">
    <source>
        <dbReference type="Proteomes" id="UP000193648"/>
    </source>
</evidence>